<evidence type="ECO:0000256" key="2">
    <source>
        <dbReference type="ARBA" id="ARBA00022679"/>
    </source>
</evidence>
<dbReference type="OrthoDB" id="7669464at2759"/>
<dbReference type="PANTHER" id="PTHR46165:SF7">
    <property type="entry name" value="SET AND MYND DOMAIN-CONTAINING PROTEIN 4"/>
    <property type="match status" value="1"/>
</dbReference>
<evidence type="ECO:0000256" key="1">
    <source>
        <dbReference type="ARBA" id="ARBA00022603"/>
    </source>
</evidence>
<keyword evidence="1" id="KW-0489">Methyltransferase</keyword>
<dbReference type="InterPro" id="IPR052097">
    <property type="entry name" value="SET-MYND_domain_protein"/>
</dbReference>
<dbReference type="GO" id="GO:0042826">
    <property type="term" value="F:histone deacetylase binding"/>
    <property type="evidence" value="ECO:0007669"/>
    <property type="project" value="TreeGrafter"/>
</dbReference>
<evidence type="ECO:0000313" key="5">
    <source>
        <dbReference type="Proteomes" id="UP000639338"/>
    </source>
</evidence>
<dbReference type="Gene3D" id="1.25.40.10">
    <property type="entry name" value="Tetratricopeptide repeat domain"/>
    <property type="match status" value="1"/>
</dbReference>
<comment type="caution">
    <text evidence="4">The sequence shown here is derived from an EMBL/GenBank/DDBJ whole genome shotgun (WGS) entry which is preliminary data.</text>
</comment>
<dbReference type="GO" id="GO:0005737">
    <property type="term" value="C:cytoplasm"/>
    <property type="evidence" value="ECO:0007669"/>
    <property type="project" value="TreeGrafter"/>
</dbReference>
<gene>
    <name evidence="4" type="ORF">HCN44_008178</name>
</gene>
<dbReference type="InterPro" id="IPR011990">
    <property type="entry name" value="TPR-like_helical_dom_sf"/>
</dbReference>
<dbReference type="EMBL" id="JACMRX010000005">
    <property type="protein sequence ID" value="KAF7989504.1"/>
    <property type="molecule type" value="Genomic_DNA"/>
</dbReference>
<keyword evidence="5" id="KW-1185">Reference proteome</keyword>
<dbReference type="AlphaFoldDB" id="A0A835CM53"/>
<dbReference type="PANTHER" id="PTHR46165">
    <property type="entry name" value="SET AND MYND DOMAIN-CONTAINING PROTEIN 4"/>
    <property type="match status" value="1"/>
</dbReference>
<dbReference type="Proteomes" id="UP000639338">
    <property type="component" value="Unassembled WGS sequence"/>
</dbReference>
<proteinExistence type="predicted"/>
<evidence type="ECO:0000313" key="4">
    <source>
        <dbReference type="EMBL" id="KAF7989504.1"/>
    </source>
</evidence>
<protein>
    <submittedName>
        <fullName evidence="4">Uncharacterized protein</fullName>
    </submittedName>
</protein>
<evidence type="ECO:0000256" key="3">
    <source>
        <dbReference type="ARBA" id="ARBA00022691"/>
    </source>
</evidence>
<dbReference type="GO" id="GO:0032259">
    <property type="term" value="P:methylation"/>
    <property type="evidence" value="ECO:0007669"/>
    <property type="project" value="UniProtKB-KW"/>
</dbReference>
<organism evidence="4 5">
    <name type="scientific">Aphidius gifuensis</name>
    <name type="common">Parasitoid wasp</name>
    <dbReference type="NCBI Taxonomy" id="684658"/>
    <lineage>
        <taxon>Eukaryota</taxon>
        <taxon>Metazoa</taxon>
        <taxon>Ecdysozoa</taxon>
        <taxon>Arthropoda</taxon>
        <taxon>Hexapoda</taxon>
        <taxon>Insecta</taxon>
        <taxon>Pterygota</taxon>
        <taxon>Neoptera</taxon>
        <taxon>Endopterygota</taxon>
        <taxon>Hymenoptera</taxon>
        <taxon>Apocrita</taxon>
        <taxon>Ichneumonoidea</taxon>
        <taxon>Braconidae</taxon>
        <taxon>Aphidiinae</taxon>
        <taxon>Aphidius</taxon>
    </lineage>
</organism>
<dbReference type="SUPFAM" id="SSF48452">
    <property type="entry name" value="TPR-like"/>
    <property type="match status" value="1"/>
</dbReference>
<sequence length="188" mass="21887">MDTLESEIKKREQVNDHARLWKIKLEAALTGGIFLKRNTPPSENGPRKLSVNPELKFFPTITINLKDINLSALYKKEGDVYFQAQEFMMAHKRYTQCITHVPTGSHLLAFGYANRSIALFYSNYMSDCLIDIERAIQHGYPDEFKAELYMWKASAMKELKMEKKLIKNTVAEARKWLPRIVNNDEQKK</sequence>
<dbReference type="GO" id="GO:0008168">
    <property type="term" value="F:methyltransferase activity"/>
    <property type="evidence" value="ECO:0007669"/>
    <property type="project" value="UniProtKB-KW"/>
</dbReference>
<accession>A0A835CM53</accession>
<reference evidence="4 5" key="1">
    <citation type="submission" date="2020-08" db="EMBL/GenBank/DDBJ databases">
        <title>Aphidius gifuensis genome sequencing and assembly.</title>
        <authorList>
            <person name="Du Z."/>
        </authorList>
    </citation>
    <scope>NUCLEOTIDE SEQUENCE [LARGE SCALE GENOMIC DNA]</scope>
    <source>
        <strain evidence="4">YNYX2018</strain>
        <tissue evidence="4">Adults</tissue>
    </source>
</reference>
<keyword evidence="2" id="KW-0808">Transferase</keyword>
<keyword evidence="3" id="KW-0949">S-adenosyl-L-methionine</keyword>
<dbReference type="GO" id="GO:0005634">
    <property type="term" value="C:nucleus"/>
    <property type="evidence" value="ECO:0007669"/>
    <property type="project" value="TreeGrafter"/>
</dbReference>
<name>A0A835CM53_APHGI</name>